<evidence type="ECO:0000256" key="1">
    <source>
        <dbReference type="SAM" id="MobiDB-lite"/>
    </source>
</evidence>
<accession>H2Z612</accession>
<keyword evidence="2" id="KW-1133">Transmembrane helix</keyword>
<dbReference type="HOGENOM" id="CLU_2132646_0_0_1"/>
<organism evidence="3 4">
    <name type="scientific">Ciona savignyi</name>
    <name type="common">Pacific transparent sea squirt</name>
    <dbReference type="NCBI Taxonomy" id="51511"/>
    <lineage>
        <taxon>Eukaryota</taxon>
        <taxon>Metazoa</taxon>
        <taxon>Chordata</taxon>
        <taxon>Tunicata</taxon>
        <taxon>Ascidiacea</taxon>
        <taxon>Phlebobranchia</taxon>
        <taxon>Cionidae</taxon>
        <taxon>Ciona</taxon>
    </lineage>
</organism>
<evidence type="ECO:0000256" key="2">
    <source>
        <dbReference type="SAM" id="Phobius"/>
    </source>
</evidence>
<name>H2Z612_CIOSA</name>
<keyword evidence="2" id="KW-0812">Transmembrane</keyword>
<dbReference type="eggNOG" id="KOG1216">
    <property type="taxonomic scope" value="Eukaryota"/>
</dbReference>
<dbReference type="AlphaFoldDB" id="H2Z612"/>
<proteinExistence type="predicted"/>
<evidence type="ECO:0000313" key="3">
    <source>
        <dbReference type="Ensembl" id="ENSCSAVP00000013024.1"/>
    </source>
</evidence>
<protein>
    <submittedName>
        <fullName evidence="3">Uncharacterized protein</fullName>
    </submittedName>
</protein>
<keyword evidence="2" id="KW-0472">Membrane</keyword>
<evidence type="ECO:0000313" key="4">
    <source>
        <dbReference type="Proteomes" id="UP000007875"/>
    </source>
</evidence>
<reference evidence="3" key="3">
    <citation type="submission" date="2025-09" db="UniProtKB">
        <authorList>
            <consortium name="Ensembl"/>
        </authorList>
    </citation>
    <scope>IDENTIFICATION</scope>
</reference>
<dbReference type="Ensembl" id="ENSCSAVT00000013173.1">
    <property type="protein sequence ID" value="ENSCSAVP00000013024.1"/>
    <property type="gene ID" value="ENSCSAVG00000007652.1"/>
</dbReference>
<feature type="transmembrane region" description="Helical" evidence="2">
    <location>
        <begin position="33"/>
        <end position="55"/>
    </location>
</feature>
<dbReference type="InParanoid" id="H2Z612"/>
<reference evidence="3" key="2">
    <citation type="submission" date="2025-08" db="UniProtKB">
        <authorList>
            <consortium name="Ensembl"/>
        </authorList>
    </citation>
    <scope>IDENTIFICATION</scope>
</reference>
<dbReference type="Proteomes" id="UP000007875">
    <property type="component" value="Unassembled WGS sequence"/>
</dbReference>
<keyword evidence="4" id="KW-1185">Reference proteome</keyword>
<feature type="compositionally biased region" description="Basic and acidic residues" evidence="1">
    <location>
        <begin position="11"/>
        <end position="22"/>
    </location>
</feature>
<sequence length="113" mass="12448">MHTGIVPISETPEKLPENHQESNENVVLGQQTVYVIVGCSVGLAALIFVVALVSYKRQHKIRDPEPCVCYVNSADTSRQGLLNDPETCDRVCVVREKMCADCDDDCPGSTYSF</sequence>
<reference evidence="4" key="1">
    <citation type="submission" date="2003-08" db="EMBL/GenBank/DDBJ databases">
        <authorList>
            <person name="Birren B."/>
            <person name="Nusbaum C."/>
            <person name="Abebe A."/>
            <person name="Abouelleil A."/>
            <person name="Adekoya E."/>
            <person name="Ait-zahra M."/>
            <person name="Allen N."/>
            <person name="Allen T."/>
            <person name="An P."/>
            <person name="Anderson M."/>
            <person name="Anderson S."/>
            <person name="Arachchi H."/>
            <person name="Armbruster J."/>
            <person name="Bachantsang P."/>
            <person name="Baldwin J."/>
            <person name="Barry A."/>
            <person name="Bayul T."/>
            <person name="Blitshsteyn B."/>
            <person name="Bloom T."/>
            <person name="Blye J."/>
            <person name="Boguslavskiy L."/>
            <person name="Borowsky M."/>
            <person name="Boukhgalter B."/>
            <person name="Brunache A."/>
            <person name="Butler J."/>
            <person name="Calixte N."/>
            <person name="Calvo S."/>
            <person name="Camarata J."/>
            <person name="Campo K."/>
            <person name="Chang J."/>
            <person name="Cheshatsang Y."/>
            <person name="Citroen M."/>
            <person name="Collymore A."/>
            <person name="Considine T."/>
            <person name="Cook A."/>
            <person name="Cooke P."/>
            <person name="Corum B."/>
            <person name="Cuomo C."/>
            <person name="David R."/>
            <person name="Dawoe T."/>
            <person name="Degray S."/>
            <person name="Dodge S."/>
            <person name="Dooley K."/>
            <person name="Dorje P."/>
            <person name="Dorjee K."/>
            <person name="Dorris L."/>
            <person name="Duffey N."/>
            <person name="Dupes A."/>
            <person name="Elkins T."/>
            <person name="Engels R."/>
            <person name="Erickson J."/>
            <person name="Farina A."/>
            <person name="Faro S."/>
            <person name="Ferreira P."/>
            <person name="Fischer H."/>
            <person name="Fitzgerald M."/>
            <person name="Foley K."/>
            <person name="Gage D."/>
            <person name="Galagan J."/>
            <person name="Gearin G."/>
            <person name="Gnerre S."/>
            <person name="Gnirke A."/>
            <person name="Goyette A."/>
            <person name="Graham J."/>
            <person name="Grandbois E."/>
            <person name="Gyaltsen K."/>
            <person name="Hafez N."/>
            <person name="Hagopian D."/>
            <person name="Hagos B."/>
            <person name="Hall J."/>
            <person name="Hatcher B."/>
            <person name="Heller A."/>
            <person name="Higgins H."/>
            <person name="Honan T."/>
            <person name="Horn A."/>
            <person name="Houde N."/>
            <person name="Hughes L."/>
            <person name="Hulme W."/>
            <person name="Husby E."/>
            <person name="Iliev I."/>
            <person name="Jaffe D."/>
            <person name="Jones C."/>
            <person name="Kamal M."/>
            <person name="Kamat A."/>
            <person name="Kamvysselis M."/>
            <person name="Karlsson E."/>
            <person name="Kells C."/>
            <person name="Kieu A."/>
            <person name="Kisner P."/>
            <person name="Kodira C."/>
            <person name="Kulbokas E."/>
            <person name="Labutti K."/>
            <person name="Lama D."/>
            <person name="Landers T."/>
            <person name="Leger J."/>
            <person name="Levine S."/>
            <person name="Lewis D."/>
            <person name="Lewis T."/>
            <person name="Lindblad-toh K."/>
            <person name="Liu X."/>
            <person name="Lokyitsang T."/>
            <person name="Lokyitsang Y."/>
            <person name="Lucien O."/>
            <person name="Lui A."/>
            <person name="Ma L.J."/>
            <person name="Mabbitt R."/>
            <person name="Macdonald J."/>
            <person name="Maclean C."/>
            <person name="Major J."/>
            <person name="Manning J."/>
            <person name="Marabella R."/>
            <person name="Maru K."/>
            <person name="Matthews C."/>
            <person name="Mauceli E."/>
            <person name="Mccarthy M."/>
            <person name="Mcdonough S."/>
            <person name="Mcghee T."/>
            <person name="Meldrim J."/>
            <person name="Meneus L."/>
            <person name="Mesirov J."/>
            <person name="Mihalev A."/>
            <person name="Mihova T."/>
            <person name="Mikkelsen T."/>
            <person name="Mlenga V."/>
            <person name="Moru K."/>
            <person name="Mozes J."/>
            <person name="Mulrain L."/>
            <person name="Munson G."/>
            <person name="Naylor J."/>
            <person name="Newes C."/>
            <person name="Nguyen C."/>
            <person name="Nguyen N."/>
            <person name="Nguyen T."/>
            <person name="Nicol R."/>
            <person name="Nielsen C."/>
            <person name="Nizzari M."/>
            <person name="Norbu C."/>
            <person name="Norbu N."/>
            <person name="O'donnell P."/>
            <person name="Okoawo O."/>
            <person name="O'leary S."/>
            <person name="Omotosho B."/>
            <person name="O'neill K."/>
            <person name="Osman S."/>
            <person name="Parker S."/>
            <person name="Perrin D."/>
            <person name="Phunkhang P."/>
            <person name="Piqani B."/>
            <person name="Purcell S."/>
            <person name="Rachupka T."/>
            <person name="Ramasamy U."/>
            <person name="Rameau R."/>
            <person name="Ray V."/>
            <person name="Raymond C."/>
            <person name="Retta R."/>
            <person name="Richardson S."/>
            <person name="Rise C."/>
            <person name="Rodriguez J."/>
            <person name="Rogers J."/>
            <person name="Rogov P."/>
            <person name="Rutman M."/>
            <person name="Schupbach R."/>
            <person name="Seaman C."/>
            <person name="Settipalli S."/>
            <person name="Sharpe T."/>
            <person name="Sheridan J."/>
            <person name="Sherpa N."/>
            <person name="Shi J."/>
            <person name="Smirnov S."/>
            <person name="Smith C."/>
            <person name="Sougnez C."/>
            <person name="Spencer B."/>
            <person name="Stalker J."/>
            <person name="Stange-thomann N."/>
            <person name="Stavropoulos S."/>
            <person name="Stetson K."/>
            <person name="Stone C."/>
            <person name="Stone S."/>
            <person name="Stubbs M."/>
            <person name="Talamas J."/>
            <person name="Tchuinga P."/>
            <person name="Tenzing P."/>
            <person name="Tesfaye S."/>
            <person name="Theodore J."/>
            <person name="Thoulutsang Y."/>
            <person name="Topham K."/>
            <person name="Towey S."/>
            <person name="Tsamla T."/>
            <person name="Tsomo N."/>
            <person name="Vallee D."/>
            <person name="Vassiliev H."/>
            <person name="Venkataraman V."/>
            <person name="Vinson J."/>
            <person name="Vo A."/>
            <person name="Wade C."/>
            <person name="Wang S."/>
            <person name="Wangchuk T."/>
            <person name="Wangdi T."/>
            <person name="Whittaker C."/>
            <person name="Wilkinson J."/>
            <person name="Wu Y."/>
            <person name="Wyman D."/>
            <person name="Yadav S."/>
            <person name="Yang S."/>
            <person name="Yang X."/>
            <person name="Yeager S."/>
            <person name="Yee E."/>
            <person name="Young G."/>
            <person name="Zainoun J."/>
            <person name="Zembeck L."/>
            <person name="Zimmer A."/>
            <person name="Zody M."/>
            <person name="Lander E."/>
        </authorList>
    </citation>
    <scope>NUCLEOTIDE SEQUENCE [LARGE SCALE GENOMIC DNA]</scope>
</reference>
<feature type="region of interest" description="Disordered" evidence="1">
    <location>
        <begin position="1"/>
        <end position="22"/>
    </location>
</feature>